<dbReference type="SUPFAM" id="SSF47336">
    <property type="entry name" value="ACP-like"/>
    <property type="match status" value="1"/>
</dbReference>
<feature type="domain" description="Carrier" evidence="3">
    <location>
        <begin position="15"/>
        <end position="93"/>
    </location>
</feature>
<keyword evidence="2" id="KW-0597">Phosphoprotein</keyword>
<comment type="caution">
    <text evidence="4">The sequence shown here is derived from an EMBL/GenBank/DDBJ whole genome shotgun (WGS) entry which is preliminary data.</text>
</comment>
<reference evidence="4 5" key="1">
    <citation type="submission" date="2019-06" db="EMBL/GenBank/DDBJ databases">
        <title>Comparative genomics and metabolomics analyses of clavulanic acid producing Streptomyces species provides insight into specialized metabolism and evolution of beta-lactam biosynthetic gene clusters.</title>
        <authorList>
            <person name="Moore M.A."/>
            <person name="Cruz-Morales P."/>
            <person name="Barona Gomez F."/>
            <person name="Kapil T."/>
        </authorList>
    </citation>
    <scope>NUCLEOTIDE SEQUENCE [LARGE SCALE GENOMIC DNA]</scope>
    <source>
        <strain evidence="4 5">T-272</strain>
    </source>
</reference>
<keyword evidence="5" id="KW-1185">Reference proteome</keyword>
<evidence type="ECO:0000313" key="4">
    <source>
        <dbReference type="EMBL" id="MQS39223.1"/>
    </source>
</evidence>
<proteinExistence type="predicted"/>
<dbReference type="InterPro" id="IPR020806">
    <property type="entry name" value="PKS_PP-bd"/>
</dbReference>
<organism evidence="4 5">
    <name type="scientific">Streptomyces katsurahamanus</name>
    <dbReference type="NCBI Taxonomy" id="2577098"/>
    <lineage>
        <taxon>Bacteria</taxon>
        <taxon>Bacillati</taxon>
        <taxon>Actinomycetota</taxon>
        <taxon>Actinomycetes</taxon>
        <taxon>Kitasatosporales</taxon>
        <taxon>Streptomycetaceae</taxon>
        <taxon>Streptomyces</taxon>
    </lineage>
</organism>
<accession>A0ABW9P177</accession>
<dbReference type="Proteomes" id="UP000460558">
    <property type="component" value="Unassembled WGS sequence"/>
</dbReference>
<dbReference type="InterPro" id="IPR036736">
    <property type="entry name" value="ACP-like_sf"/>
</dbReference>
<dbReference type="InterPro" id="IPR009081">
    <property type="entry name" value="PP-bd_ACP"/>
</dbReference>
<sequence>MTLNRTELRTMPRAERAEAIEALALEEFRRVLLMEPDEELPLEVSYFDLGLTSLRLTEIKQNLEILLDLTIDATVLFNRPTVEQLVDYLSERLAEPAAAPAG</sequence>
<evidence type="ECO:0000256" key="1">
    <source>
        <dbReference type="ARBA" id="ARBA00022450"/>
    </source>
</evidence>
<name>A0ABW9P177_9ACTN</name>
<dbReference type="EMBL" id="VDEQ01000314">
    <property type="protein sequence ID" value="MQS39223.1"/>
    <property type="molecule type" value="Genomic_DNA"/>
</dbReference>
<evidence type="ECO:0000256" key="2">
    <source>
        <dbReference type="ARBA" id="ARBA00022553"/>
    </source>
</evidence>
<gene>
    <name evidence="4" type="ORF">FFZ77_27695</name>
</gene>
<dbReference type="Pfam" id="PF00550">
    <property type="entry name" value="PP-binding"/>
    <property type="match status" value="1"/>
</dbReference>
<dbReference type="SMART" id="SM00823">
    <property type="entry name" value="PKS_PP"/>
    <property type="match status" value="1"/>
</dbReference>
<evidence type="ECO:0000313" key="5">
    <source>
        <dbReference type="Proteomes" id="UP000460558"/>
    </source>
</evidence>
<keyword evidence="1" id="KW-0596">Phosphopantetheine</keyword>
<dbReference type="Gene3D" id="1.10.1200.10">
    <property type="entry name" value="ACP-like"/>
    <property type="match status" value="1"/>
</dbReference>
<dbReference type="PROSITE" id="PS50075">
    <property type="entry name" value="CARRIER"/>
    <property type="match status" value="1"/>
</dbReference>
<dbReference type="RefSeq" id="WP_153486678.1">
    <property type="nucleotide sequence ID" value="NZ_VDEQ01000314.1"/>
</dbReference>
<protein>
    <submittedName>
        <fullName evidence="4">Acyl carrier protein</fullName>
    </submittedName>
</protein>
<evidence type="ECO:0000259" key="3">
    <source>
        <dbReference type="PROSITE" id="PS50075"/>
    </source>
</evidence>